<evidence type="ECO:0000259" key="3">
    <source>
        <dbReference type="PROSITE" id="PS51034"/>
    </source>
</evidence>
<accession>A0A811KH30</accession>
<feature type="signal peptide" evidence="2">
    <location>
        <begin position="1"/>
        <end position="19"/>
    </location>
</feature>
<dbReference type="EMBL" id="CAJFCW020000003">
    <property type="protein sequence ID" value="CAG9103182.1"/>
    <property type="molecule type" value="Genomic_DNA"/>
</dbReference>
<evidence type="ECO:0000313" key="5">
    <source>
        <dbReference type="Proteomes" id="UP000614601"/>
    </source>
</evidence>
<keyword evidence="1 2" id="KW-0732">Signal</keyword>
<gene>
    <name evidence="4" type="ORF">BOKJ2_LOCUS5740</name>
</gene>
<keyword evidence="5" id="KW-1185">Reference proteome</keyword>
<dbReference type="OrthoDB" id="5840463at2759"/>
<dbReference type="PANTHER" id="PTHR22907">
    <property type="entry name" value="GH04558P"/>
    <property type="match status" value="1"/>
</dbReference>
<feature type="chain" id="PRO_5035594994" description="ZP domain-containing protein" evidence="2">
    <location>
        <begin position="20"/>
        <end position="213"/>
    </location>
</feature>
<dbReference type="PROSITE" id="PS51034">
    <property type="entry name" value="ZP_2"/>
    <property type="match status" value="1"/>
</dbReference>
<organism evidence="4 5">
    <name type="scientific">Bursaphelenchus okinawaensis</name>
    <dbReference type="NCBI Taxonomy" id="465554"/>
    <lineage>
        <taxon>Eukaryota</taxon>
        <taxon>Metazoa</taxon>
        <taxon>Ecdysozoa</taxon>
        <taxon>Nematoda</taxon>
        <taxon>Chromadorea</taxon>
        <taxon>Rhabditida</taxon>
        <taxon>Tylenchina</taxon>
        <taxon>Tylenchomorpha</taxon>
        <taxon>Aphelenchoidea</taxon>
        <taxon>Aphelenchoididae</taxon>
        <taxon>Bursaphelenchus</taxon>
    </lineage>
</organism>
<proteinExistence type="predicted"/>
<reference evidence="4" key="1">
    <citation type="submission" date="2020-09" db="EMBL/GenBank/DDBJ databases">
        <authorList>
            <person name="Kikuchi T."/>
        </authorList>
    </citation>
    <scope>NUCLEOTIDE SEQUENCE</scope>
    <source>
        <strain evidence="4">SH1</strain>
    </source>
</reference>
<evidence type="ECO:0000256" key="1">
    <source>
        <dbReference type="ARBA" id="ARBA00022729"/>
    </source>
</evidence>
<protein>
    <recommendedName>
        <fullName evidence="3">ZP domain-containing protein</fullName>
    </recommendedName>
</protein>
<dbReference type="AlphaFoldDB" id="A0A811KH30"/>
<comment type="caution">
    <text evidence="4">The sequence shown here is derived from an EMBL/GenBank/DDBJ whole genome shotgun (WGS) entry which is preliminary data.</text>
</comment>
<dbReference type="Proteomes" id="UP000783686">
    <property type="component" value="Unassembled WGS sequence"/>
</dbReference>
<evidence type="ECO:0000313" key="4">
    <source>
        <dbReference type="EMBL" id="CAD5214732.1"/>
    </source>
</evidence>
<feature type="domain" description="ZP" evidence="3">
    <location>
        <begin position="1"/>
        <end position="182"/>
    </location>
</feature>
<evidence type="ECO:0000256" key="2">
    <source>
        <dbReference type="SAM" id="SignalP"/>
    </source>
</evidence>
<dbReference type="InterPro" id="IPR001507">
    <property type="entry name" value="ZP_dom"/>
</dbReference>
<sequence>MLLFLAECLITLAVLKSEATVRREPDFSQFSQLVESKIGVVVEPMNMSYAFSNETVTDNTTCTLTLHKESCMHATIKPRDKISWDTRICFKWKCSNTDEHVMRIQECWTGSSANPIYLINDNGCSREKTMLSSPKYEKNLTVAYSVGWLSVRLVGADTIRLSCSVKLCHLCDTKCRGYTPPTSCGEPDKLLRKPFTVWNEALYLKRLCDPEHL</sequence>
<name>A0A811KH30_9BILA</name>
<dbReference type="EMBL" id="CAJFDH010000003">
    <property type="protein sequence ID" value="CAD5214732.1"/>
    <property type="molecule type" value="Genomic_DNA"/>
</dbReference>
<dbReference type="InterPro" id="IPR051962">
    <property type="entry name" value="Cuticlin"/>
</dbReference>
<dbReference type="Proteomes" id="UP000614601">
    <property type="component" value="Unassembled WGS sequence"/>
</dbReference>
<dbReference type="PANTHER" id="PTHR22907:SF59">
    <property type="entry name" value="CUTICLIN-LIKE PROTEIN 19"/>
    <property type="match status" value="1"/>
</dbReference>